<dbReference type="GO" id="GO:0005506">
    <property type="term" value="F:iron ion binding"/>
    <property type="evidence" value="ECO:0007669"/>
    <property type="project" value="InterPro"/>
</dbReference>
<evidence type="ECO:0000259" key="8">
    <source>
        <dbReference type="Pfam" id="PF04116"/>
    </source>
</evidence>
<keyword evidence="5" id="KW-0443">Lipid metabolism</keyword>
<feature type="transmembrane region" description="Helical" evidence="7">
    <location>
        <begin position="40"/>
        <end position="67"/>
    </location>
</feature>
<accession>A0A345JSP6</accession>
<evidence type="ECO:0000256" key="4">
    <source>
        <dbReference type="ARBA" id="ARBA00023002"/>
    </source>
</evidence>
<evidence type="ECO:0000256" key="2">
    <source>
        <dbReference type="ARBA" id="ARBA00022692"/>
    </source>
</evidence>
<keyword evidence="2 7" id="KW-0812">Transmembrane</keyword>
<sequence>MNYELVARLGFFLLILFIVALWELLAPLRKLKIPKKTRWINNLLLVVLNTLLLRLLFPTAAVGVAVFCQHYNLGLLNIIAIPMWLKVVIAFLALDFIIYLQHVLFHHLPLLWLFHKVHHLDLDYDVTTGLRFHPVEIVLSMLIKFAAICLIGAPALAVIIFEIILNGTSLFNHGNIRLSAWLDRVLRLMIVTPDTHRVHHSTVPKETNSNFGFNLIWWDKLMGTYLAQPKKGHIQMDIGLSEYTNPKQTQPLISMLKIPFSRK</sequence>
<dbReference type="GO" id="GO:0016020">
    <property type="term" value="C:membrane"/>
    <property type="evidence" value="ECO:0007669"/>
    <property type="project" value="GOC"/>
</dbReference>
<gene>
    <name evidence="9" type="ORF">CGC43_06985</name>
</gene>
<reference evidence="9 10" key="1">
    <citation type="submission" date="2017-07" db="EMBL/GenBank/DDBJ databases">
        <title>Complete genome sequences and comparative analysis of the novel pathogen Francisella opportunistica.</title>
        <authorList>
            <person name="Dietrich E.A."/>
            <person name="Kingry L.C."/>
            <person name="Petersen J.M."/>
        </authorList>
    </citation>
    <scope>NUCLEOTIDE SEQUENCE [LARGE SCALE GENOMIC DNA]</scope>
    <source>
        <strain evidence="9 10">14-2155</strain>
    </source>
</reference>
<dbReference type="AlphaFoldDB" id="A0A345JSP6"/>
<proteinExistence type="predicted"/>
<dbReference type="GO" id="GO:0008610">
    <property type="term" value="P:lipid biosynthetic process"/>
    <property type="evidence" value="ECO:0007669"/>
    <property type="project" value="InterPro"/>
</dbReference>
<dbReference type="Proteomes" id="UP000253862">
    <property type="component" value="Chromosome"/>
</dbReference>
<evidence type="ECO:0000256" key="1">
    <source>
        <dbReference type="ARBA" id="ARBA00004127"/>
    </source>
</evidence>
<feature type="domain" description="Fatty acid hydroxylase" evidence="8">
    <location>
        <begin position="87"/>
        <end position="224"/>
    </location>
</feature>
<evidence type="ECO:0000256" key="7">
    <source>
        <dbReference type="SAM" id="Phobius"/>
    </source>
</evidence>
<dbReference type="Pfam" id="PF04116">
    <property type="entry name" value="FA_hydroxylase"/>
    <property type="match status" value="1"/>
</dbReference>
<dbReference type="KEGG" id="foo:CGC45_06985"/>
<feature type="transmembrane region" description="Helical" evidence="7">
    <location>
        <begin position="141"/>
        <end position="165"/>
    </location>
</feature>
<feature type="transmembrane region" description="Helical" evidence="7">
    <location>
        <begin position="73"/>
        <end position="100"/>
    </location>
</feature>
<dbReference type="RefSeq" id="WP_114702113.1">
    <property type="nucleotide sequence ID" value="NZ_CP022375.1"/>
</dbReference>
<keyword evidence="6 7" id="KW-0472">Membrane</keyword>
<keyword evidence="3 7" id="KW-1133">Transmembrane helix</keyword>
<dbReference type="PANTHER" id="PTHR21624:SF1">
    <property type="entry name" value="ALKYLGLYCEROL MONOOXYGENASE"/>
    <property type="match status" value="1"/>
</dbReference>
<comment type="subcellular location">
    <subcellularLocation>
        <location evidence="1">Endomembrane system</location>
        <topology evidence="1">Multi-pass membrane protein</topology>
    </subcellularLocation>
</comment>
<evidence type="ECO:0000313" key="9">
    <source>
        <dbReference type="EMBL" id="AXH30342.1"/>
    </source>
</evidence>
<evidence type="ECO:0000256" key="6">
    <source>
        <dbReference type="ARBA" id="ARBA00023136"/>
    </source>
</evidence>
<dbReference type="GO" id="GO:0006643">
    <property type="term" value="P:membrane lipid metabolic process"/>
    <property type="evidence" value="ECO:0007669"/>
    <property type="project" value="TreeGrafter"/>
</dbReference>
<dbReference type="InterPro" id="IPR051689">
    <property type="entry name" value="Sterol_desaturase/TMEM195"/>
</dbReference>
<dbReference type="PANTHER" id="PTHR21624">
    <property type="entry name" value="STEROL DESATURASE-RELATED PROTEIN"/>
    <property type="match status" value="1"/>
</dbReference>
<evidence type="ECO:0000313" key="10">
    <source>
        <dbReference type="Proteomes" id="UP000253862"/>
    </source>
</evidence>
<evidence type="ECO:0000256" key="5">
    <source>
        <dbReference type="ARBA" id="ARBA00023098"/>
    </source>
</evidence>
<protein>
    <submittedName>
        <fullName evidence="9">Sterol desaturase</fullName>
    </submittedName>
</protein>
<dbReference type="GO" id="GO:0012505">
    <property type="term" value="C:endomembrane system"/>
    <property type="evidence" value="ECO:0007669"/>
    <property type="project" value="UniProtKB-SubCell"/>
</dbReference>
<keyword evidence="10" id="KW-1185">Reference proteome</keyword>
<organism evidence="9 10">
    <name type="scientific">Francisella opportunistica</name>
    <dbReference type="NCBI Taxonomy" id="2016517"/>
    <lineage>
        <taxon>Bacteria</taxon>
        <taxon>Pseudomonadati</taxon>
        <taxon>Pseudomonadota</taxon>
        <taxon>Gammaproteobacteria</taxon>
        <taxon>Thiotrichales</taxon>
        <taxon>Francisellaceae</taxon>
        <taxon>Francisella</taxon>
    </lineage>
</organism>
<evidence type="ECO:0000256" key="3">
    <source>
        <dbReference type="ARBA" id="ARBA00022989"/>
    </source>
</evidence>
<dbReference type="EMBL" id="CP022375">
    <property type="protein sequence ID" value="AXH30342.1"/>
    <property type="molecule type" value="Genomic_DNA"/>
</dbReference>
<dbReference type="InterPro" id="IPR006694">
    <property type="entry name" value="Fatty_acid_hydroxylase"/>
</dbReference>
<keyword evidence="4" id="KW-0560">Oxidoreductase</keyword>
<feature type="transmembrane region" description="Helical" evidence="7">
    <location>
        <begin position="6"/>
        <end position="28"/>
    </location>
</feature>
<dbReference type="GO" id="GO:0050479">
    <property type="term" value="F:glyceryl-ether monooxygenase activity"/>
    <property type="evidence" value="ECO:0007669"/>
    <property type="project" value="TreeGrafter"/>
</dbReference>
<dbReference type="OrthoDB" id="9770329at2"/>
<name>A0A345JSP6_9GAMM</name>